<dbReference type="HOGENOM" id="CLU_2961461_0_0_1"/>
<dbReference type="AlphaFoldDB" id="A0A0C9T3W1"/>
<dbReference type="EMBL" id="KN820504">
    <property type="protein sequence ID" value="KIJ06123.1"/>
    <property type="molecule type" value="Genomic_DNA"/>
</dbReference>
<evidence type="ECO:0000256" key="1">
    <source>
        <dbReference type="SAM" id="SignalP"/>
    </source>
</evidence>
<keyword evidence="3" id="KW-1185">Reference proteome</keyword>
<proteinExistence type="predicted"/>
<evidence type="ECO:0000313" key="2">
    <source>
        <dbReference type="EMBL" id="KIJ06123.1"/>
    </source>
</evidence>
<reference evidence="2 3" key="1">
    <citation type="submission" date="2014-06" db="EMBL/GenBank/DDBJ databases">
        <authorList>
            <consortium name="DOE Joint Genome Institute"/>
            <person name="Kuo A."/>
            <person name="Kohler A."/>
            <person name="Nagy L.G."/>
            <person name="Floudas D."/>
            <person name="Copeland A."/>
            <person name="Barry K.W."/>
            <person name="Cichocki N."/>
            <person name="Veneault-Fourrey C."/>
            <person name="LaButti K."/>
            <person name="Lindquist E.A."/>
            <person name="Lipzen A."/>
            <person name="Lundell T."/>
            <person name="Morin E."/>
            <person name="Murat C."/>
            <person name="Sun H."/>
            <person name="Tunlid A."/>
            <person name="Henrissat B."/>
            <person name="Grigoriev I.V."/>
            <person name="Hibbett D.S."/>
            <person name="Martin F."/>
            <person name="Nordberg H.P."/>
            <person name="Cantor M.N."/>
            <person name="Hua S.X."/>
        </authorList>
    </citation>
    <scope>NUCLEOTIDE SEQUENCE [LARGE SCALE GENOMIC DNA]</scope>
    <source>
        <strain evidence="2 3">ATCC 200175</strain>
    </source>
</reference>
<sequence>MSYKIIMVHFVFTLSLFALLASNLVVALPAAAATPETVDSSTPSGYCIGPYEVSPDCVE</sequence>
<protein>
    <submittedName>
        <fullName evidence="2">Uncharacterized protein</fullName>
    </submittedName>
</protein>
<reference evidence="3" key="2">
    <citation type="submission" date="2015-01" db="EMBL/GenBank/DDBJ databases">
        <title>Evolutionary Origins and Diversification of the Mycorrhizal Mutualists.</title>
        <authorList>
            <consortium name="DOE Joint Genome Institute"/>
            <consortium name="Mycorrhizal Genomics Consortium"/>
            <person name="Kohler A."/>
            <person name="Kuo A."/>
            <person name="Nagy L.G."/>
            <person name="Floudas D."/>
            <person name="Copeland A."/>
            <person name="Barry K.W."/>
            <person name="Cichocki N."/>
            <person name="Veneault-Fourrey C."/>
            <person name="LaButti K."/>
            <person name="Lindquist E.A."/>
            <person name="Lipzen A."/>
            <person name="Lundell T."/>
            <person name="Morin E."/>
            <person name="Murat C."/>
            <person name="Riley R."/>
            <person name="Ohm R."/>
            <person name="Sun H."/>
            <person name="Tunlid A."/>
            <person name="Henrissat B."/>
            <person name="Grigoriev I.V."/>
            <person name="Hibbett D.S."/>
            <person name="Martin F."/>
        </authorList>
    </citation>
    <scope>NUCLEOTIDE SEQUENCE [LARGE SCALE GENOMIC DNA]</scope>
    <source>
        <strain evidence="3">ATCC 200175</strain>
    </source>
</reference>
<gene>
    <name evidence="2" type="ORF">PAXINDRAFT_103501</name>
</gene>
<evidence type="ECO:0000313" key="3">
    <source>
        <dbReference type="Proteomes" id="UP000053647"/>
    </source>
</evidence>
<dbReference type="Proteomes" id="UP000053647">
    <property type="component" value="Unassembled WGS sequence"/>
</dbReference>
<feature type="signal peptide" evidence="1">
    <location>
        <begin position="1"/>
        <end position="27"/>
    </location>
</feature>
<feature type="chain" id="PRO_5002204046" evidence="1">
    <location>
        <begin position="28"/>
        <end position="59"/>
    </location>
</feature>
<keyword evidence="1" id="KW-0732">Signal</keyword>
<accession>A0A0C9T3W1</accession>
<organism evidence="2 3">
    <name type="scientific">Paxillus involutus ATCC 200175</name>
    <dbReference type="NCBI Taxonomy" id="664439"/>
    <lineage>
        <taxon>Eukaryota</taxon>
        <taxon>Fungi</taxon>
        <taxon>Dikarya</taxon>
        <taxon>Basidiomycota</taxon>
        <taxon>Agaricomycotina</taxon>
        <taxon>Agaricomycetes</taxon>
        <taxon>Agaricomycetidae</taxon>
        <taxon>Boletales</taxon>
        <taxon>Paxilineae</taxon>
        <taxon>Paxillaceae</taxon>
        <taxon>Paxillus</taxon>
    </lineage>
</organism>
<name>A0A0C9T3W1_PAXIN</name>